<sequence length="115" mass="11918">MSNIQLEPVHAGEFLLSEGAGKISREAIDIAAGPALVAGQVLGRLTASGEFTAYSPAAEDGSENAVCILFAPLGESDTTRRGRAVVRLAEVTEALLTGVDVDAEKALAAHFIILR</sequence>
<dbReference type="Pfam" id="PF02924">
    <property type="entry name" value="HDPD"/>
    <property type="match status" value="1"/>
</dbReference>
<dbReference type="EMBL" id="KP698091">
    <property type="protein sequence ID" value="ALG76487.1"/>
    <property type="molecule type" value="Genomic_DNA"/>
</dbReference>
<reference evidence="1" key="1">
    <citation type="journal article" date="2015" name="Genome Biol. Evol.">
        <title>Different Ancestries of R Tailocins in Rhizospheric Pseudomonas Isolates.</title>
        <authorList>
            <person name="Ghequire M.G."/>
            <person name="Dillen Y."/>
            <person name="Lambrichts I."/>
            <person name="Proost P."/>
            <person name="Wattiez R."/>
            <person name="De Mot R."/>
        </authorList>
    </citation>
    <scope>NUCLEOTIDE SEQUENCE</scope>
    <source>
        <strain evidence="1">BW11M1</strain>
    </source>
</reference>
<dbReference type="InterPro" id="IPR004195">
    <property type="entry name" value="Head_decoration_D"/>
</dbReference>
<dbReference type="AlphaFoldDB" id="A0A0N7FRN9"/>
<protein>
    <submittedName>
        <fullName evidence="1">Lambda head decoration protein D</fullName>
    </submittedName>
</protein>
<organism evidence="1">
    <name type="scientific">Pseudomonas putida</name>
    <name type="common">Arthrobacter siderocapsulatus</name>
    <dbReference type="NCBI Taxonomy" id="303"/>
    <lineage>
        <taxon>Bacteria</taxon>
        <taxon>Pseudomonadati</taxon>
        <taxon>Pseudomonadota</taxon>
        <taxon>Gammaproteobacteria</taxon>
        <taxon>Pseudomonadales</taxon>
        <taxon>Pseudomonadaceae</taxon>
        <taxon>Pseudomonas</taxon>
    </lineage>
</organism>
<name>A0A0N7FRN9_PSEPU</name>
<reference evidence="1" key="2">
    <citation type="submission" date="2015-01" db="EMBL/GenBank/DDBJ databases">
        <authorList>
            <person name="Xiang T."/>
            <person name="Song Y."/>
            <person name="Huang L."/>
            <person name="Wang B."/>
            <person name="Wu P."/>
        </authorList>
    </citation>
    <scope>NUCLEOTIDE SEQUENCE</scope>
    <source>
        <strain evidence="1">BW11M1</strain>
    </source>
</reference>
<proteinExistence type="predicted"/>
<evidence type="ECO:0000313" key="1">
    <source>
        <dbReference type="EMBL" id="ALG76487.1"/>
    </source>
</evidence>
<accession>A0A0N7FRN9</accession>